<sequence>MTACGSEFGWTECRPVRADGGYHTNPRPNGLGHDIVADRPSHRPLVFPRGNRSRPPFRRPTGPVARRGGSGSESADGHRGDSGGRVG</sequence>
<reference evidence="3" key="1">
    <citation type="submission" date="2017-06" db="EMBL/GenBank/DDBJ databases">
        <title>Genome analysis of Fimbriiglobus ruber SP5, the first member of the order Planctomycetales with confirmed chitinolytic capability.</title>
        <authorList>
            <person name="Ravin N.V."/>
            <person name="Rakitin A.L."/>
            <person name="Ivanova A.A."/>
            <person name="Beletsky A.V."/>
            <person name="Kulichevskaya I.S."/>
            <person name="Mardanov A.V."/>
            <person name="Dedysh S.N."/>
        </authorList>
    </citation>
    <scope>NUCLEOTIDE SEQUENCE [LARGE SCALE GENOMIC DNA]</scope>
    <source>
        <strain evidence="3">SP5</strain>
    </source>
</reference>
<comment type="caution">
    <text evidence="2">The sequence shown here is derived from an EMBL/GenBank/DDBJ whole genome shotgun (WGS) entry which is preliminary data.</text>
</comment>
<dbReference type="EMBL" id="NIDE01000014">
    <property type="protein sequence ID" value="OWK37584.1"/>
    <property type="molecule type" value="Genomic_DNA"/>
</dbReference>
<proteinExistence type="predicted"/>
<protein>
    <submittedName>
        <fullName evidence="2">Uncharacterized protein</fullName>
    </submittedName>
</protein>
<evidence type="ECO:0000313" key="2">
    <source>
        <dbReference type="EMBL" id="OWK37584.1"/>
    </source>
</evidence>
<gene>
    <name evidence="2" type="ORF">FRUB_06704</name>
</gene>
<accession>A0A225DD71</accession>
<organism evidence="2 3">
    <name type="scientific">Fimbriiglobus ruber</name>
    <dbReference type="NCBI Taxonomy" id="1908690"/>
    <lineage>
        <taxon>Bacteria</taxon>
        <taxon>Pseudomonadati</taxon>
        <taxon>Planctomycetota</taxon>
        <taxon>Planctomycetia</taxon>
        <taxon>Gemmatales</taxon>
        <taxon>Gemmataceae</taxon>
        <taxon>Fimbriiglobus</taxon>
    </lineage>
</organism>
<feature type="region of interest" description="Disordered" evidence="1">
    <location>
        <begin position="15"/>
        <end position="87"/>
    </location>
</feature>
<evidence type="ECO:0000256" key="1">
    <source>
        <dbReference type="SAM" id="MobiDB-lite"/>
    </source>
</evidence>
<evidence type="ECO:0000313" key="3">
    <source>
        <dbReference type="Proteomes" id="UP000214646"/>
    </source>
</evidence>
<keyword evidence="3" id="KW-1185">Reference proteome</keyword>
<dbReference type="Proteomes" id="UP000214646">
    <property type="component" value="Unassembled WGS sequence"/>
</dbReference>
<feature type="compositionally biased region" description="Basic and acidic residues" evidence="1">
    <location>
        <begin position="75"/>
        <end position="87"/>
    </location>
</feature>
<name>A0A225DD71_9BACT</name>
<dbReference type="AlphaFoldDB" id="A0A225DD71"/>